<keyword evidence="3" id="KW-1185">Reference proteome</keyword>
<accession>A0ABQ1I829</accession>
<reference evidence="3" key="1">
    <citation type="journal article" date="2019" name="Int. J. Syst. Evol. Microbiol.">
        <title>The Global Catalogue of Microorganisms (GCM) 10K type strain sequencing project: providing services to taxonomists for standard genome sequencing and annotation.</title>
        <authorList>
            <consortium name="The Broad Institute Genomics Platform"/>
            <consortium name="The Broad Institute Genome Sequencing Center for Infectious Disease"/>
            <person name="Wu L."/>
            <person name="Ma J."/>
        </authorList>
    </citation>
    <scope>NUCLEOTIDE SEQUENCE [LARGE SCALE GENOMIC DNA]</scope>
    <source>
        <strain evidence="3">CGMCC 1.10188</strain>
    </source>
</reference>
<feature type="region of interest" description="Disordered" evidence="1">
    <location>
        <begin position="63"/>
        <end position="88"/>
    </location>
</feature>
<evidence type="ECO:0000313" key="2">
    <source>
        <dbReference type="EMBL" id="GGB26146.1"/>
    </source>
</evidence>
<sequence length="88" mass="8819">MPGSIASGGMGPVNGKASVVSTGRTRSDATAGAESSRVTTPAAASLAATLRLIWIENRAGYSGRSGRGRGHGLQWASPQAARPVGTIK</sequence>
<name>A0ABQ1I829_9PROT</name>
<dbReference type="Proteomes" id="UP000603352">
    <property type="component" value="Unassembled WGS sequence"/>
</dbReference>
<evidence type="ECO:0000313" key="3">
    <source>
        <dbReference type="Proteomes" id="UP000603352"/>
    </source>
</evidence>
<gene>
    <name evidence="2" type="ORF">GCM10011505_04230</name>
</gene>
<feature type="region of interest" description="Disordered" evidence="1">
    <location>
        <begin position="1"/>
        <end position="40"/>
    </location>
</feature>
<comment type="caution">
    <text evidence="2">The sequence shown here is derived from an EMBL/GenBank/DDBJ whole genome shotgun (WGS) entry which is preliminary data.</text>
</comment>
<evidence type="ECO:0000256" key="1">
    <source>
        <dbReference type="SAM" id="MobiDB-lite"/>
    </source>
</evidence>
<protein>
    <submittedName>
        <fullName evidence="2">Uncharacterized protein</fullName>
    </submittedName>
</protein>
<proteinExistence type="predicted"/>
<dbReference type="EMBL" id="BMDZ01000002">
    <property type="protein sequence ID" value="GGB26146.1"/>
    <property type="molecule type" value="Genomic_DNA"/>
</dbReference>
<organism evidence="2 3">
    <name type="scientific">Tistrella bauzanensis</name>
    <dbReference type="NCBI Taxonomy" id="657419"/>
    <lineage>
        <taxon>Bacteria</taxon>
        <taxon>Pseudomonadati</taxon>
        <taxon>Pseudomonadota</taxon>
        <taxon>Alphaproteobacteria</taxon>
        <taxon>Geminicoccales</taxon>
        <taxon>Geminicoccaceae</taxon>
        <taxon>Tistrella</taxon>
    </lineage>
</organism>
<feature type="compositionally biased region" description="Gly residues" evidence="1">
    <location>
        <begin position="1"/>
        <end position="12"/>
    </location>
</feature>